<dbReference type="GO" id="GO:0051213">
    <property type="term" value="F:dioxygenase activity"/>
    <property type="evidence" value="ECO:0007669"/>
    <property type="project" value="UniProtKB-KW"/>
</dbReference>
<evidence type="ECO:0000256" key="2">
    <source>
        <dbReference type="ARBA" id="ARBA00023002"/>
    </source>
</evidence>
<comment type="caution">
    <text evidence="6">The sequence shown here is derived from an EMBL/GenBank/DDBJ whole genome shotgun (WGS) entry which is preliminary data.</text>
</comment>
<name>A0ABW1FC88_9ACTN</name>
<evidence type="ECO:0000256" key="1">
    <source>
        <dbReference type="ARBA" id="ARBA00001954"/>
    </source>
</evidence>
<dbReference type="Proteomes" id="UP001596241">
    <property type="component" value="Unassembled WGS sequence"/>
</dbReference>
<evidence type="ECO:0000313" key="6">
    <source>
        <dbReference type="EMBL" id="MFC5891795.1"/>
    </source>
</evidence>
<feature type="domain" description="TauD/TfdA-like" evidence="5">
    <location>
        <begin position="33"/>
        <end position="255"/>
    </location>
</feature>
<dbReference type="InterPro" id="IPR042098">
    <property type="entry name" value="TauD-like_sf"/>
</dbReference>
<reference evidence="7" key="1">
    <citation type="journal article" date="2019" name="Int. J. Syst. Evol. Microbiol.">
        <title>The Global Catalogue of Microorganisms (GCM) 10K type strain sequencing project: providing services to taxonomists for standard genome sequencing and annotation.</title>
        <authorList>
            <consortium name="The Broad Institute Genomics Platform"/>
            <consortium name="The Broad Institute Genome Sequencing Center for Infectious Disease"/>
            <person name="Wu L."/>
            <person name="Ma J."/>
        </authorList>
    </citation>
    <scope>NUCLEOTIDE SEQUENCE [LARGE SCALE GENOMIC DNA]</scope>
    <source>
        <strain evidence="7">CGMCC 1.15809</strain>
    </source>
</reference>
<organism evidence="6 7">
    <name type="scientific">Streptomyces ramulosus</name>
    <dbReference type="NCBI Taxonomy" id="47762"/>
    <lineage>
        <taxon>Bacteria</taxon>
        <taxon>Bacillati</taxon>
        <taxon>Actinomycetota</taxon>
        <taxon>Actinomycetes</taxon>
        <taxon>Kitasatosporales</taxon>
        <taxon>Streptomycetaceae</taxon>
        <taxon>Streptomyces</taxon>
    </lineage>
</organism>
<dbReference type="InterPro" id="IPR050411">
    <property type="entry name" value="AlphaKG_dependent_hydroxylases"/>
</dbReference>
<keyword evidence="4" id="KW-0045">Antibiotic biosynthesis</keyword>
<dbReference type="RefSeq" id="WP_345080842.1">
    <property type="nucleotide sequence ID" value="NZ_BAAAWG010000006.1"/>
</dbReference>
<evidence type="ECO:0000313" key="7">
    <source>
        <dbReference type="Proteomes" id="UP001596241"/>
    </source>
</evidence>
<dbReference type="PANTHER" id="PTHR10696">
    <property type="entry name" value="GAMMA-BUTYROBETAINE HYDROXYLASE-RELATED"/>
    <property type="match status" value="1"/>
</dbReference>
<evidence type="ECO:0000256" key="3">
    <source>
        <dbReference type="ARBA" id="ARBA00023004"/>
    </source>
</evidence>
<keyword evidence="7" id="KW-1185">Reference proteome</keyword>
<dbReference type="EMBL" id="JBHSPW010000001">
    <property type="protein sequence ID" value="MFC5891795.1"/>
    <property type="molecule type" value="Genomic_DNA"/>
</dbReference>
<keyword evidence="2 6" id="KW-0560">Oxidoreductase</keyword>
<protein>
    <submittedName>
        <fullName evidence="6">TauD/TfdA family dioxygenase</fullName>
        <ecNumber evidence="6">1.14.11.-</ecNumber>
    </submittedName>
</protein>
<evidence type="ECO:0000256" key="4">
    <source>
        <dbReference type="ARBA" id="ARBA00023194"/>
    </source>
</evidence>
<evidence type="ECO:0000259" key="5">
    <source>
        <dbReference type="Pfam" id="PF02668"/>
    </source>
</evidence>
<dbReference type="InterPro" id="IPR003819">
    <property type="entry name" value="TauD/TfdA-like"/>
</dbReference>
<sequence length="287" mass="31672">MLVKQIVRRAFDATLLVESQILEISSVRGMSLAQQRGMLERFDAHGFVILRCLDLSDSYRDLLDLGRYFGNPAPHPRADDQGIVGINAFRYTAGFLGSTPAEHLMHTDGAFRDAPEKIITLQCVTPAATGGMTLLASAQAAYDHVARVFPGKVEVLSRADALTVTRTSQSSTQAVFTRCGEWRGIKFRMRDGAAEVTPHTDAQEAFEELCRFFQASENRLQFRLEAGDILIADNTAVVHGRTSFPPHEPRNMRRLNFDATGPACARLVFGFLPSVSSEAGPEAWLDR</sequence>
<dbReference type="SUPFAM" id="SSF51197">
    <property type="entry name" value="Clavaminate synthase-like"/>
    <property type="match status" value="1"/>
</dbReference>
<dbReference type="Gene3D" id="3.60.130.10">
    <property type="entry name" value="Clavaminate synthase-like"/>
    <property type="match status" value="1"/>
</dbReference>
<accession>A0ABW1FC88</accession>
<dbReference type="PANTHER" id="PTHR10696:SF56">
    <property type="entry name" value="TAUD_TFDA-LIKE DOMAIN-CONTAINING PROTEIN"/>
    <property type="match status" value="1"/>
</dbReference>
<comment type="cofactor">
    <cofactor evidence="1">
        <name>Fe(2+)</name>
        <dbReference type="ChEBI" id="CHEBI:29033"/>
    </cofactor>
</comment>
<gene>
    <name evidence="6" type="ORF">ACFP3M_03040</name>
</gene>
<keyword evidence="6" id="KW-0223">Dioxygenase</keyword>
<keyword evidence="3" id="KW-0408">Iron</keyword>
<proteinExistence type="predicted"/>
<dbReference type="EC" id="1.14.11.-" evidence="6"/>
<dbReference type="Pfam" id="PF02668">
    <property type="entry name" value="TauD"/>
    <property type="match status" value="1"/>
</dbReference>